<dbReference type="EMBL" id="AATQ01000008">
    <property type="protein sequence ID" value="EAU47266.1"/>
    <property type="molecule type" value="Genomic_DNA"/>
</dbReference>
<dbReference type="Gene3D" id="3.40.190.150">
    <property type="entry name" value="Bordetella uptake gene, domain 1"/>
    <property type="match status" value="1"/>
</dbReference>
<evidence type="ECO:0000313" key="4">
    <source>
        <dbReference type="Proteomes" id="UP000006230"/>
    </source>
</evidence>
<dbReference type="InterPro" id="IPR042100">
    <property type="entry name" value="Bug_dom1"/>
</dbReference>
<dbReference type="HOGENOM" id="CLU_045683_0_0_5"/>
<dbReference type="eggNOG" id="COG3181">
    <property type="taxonomic scope" value="Bacteria"/>
</dbReference>
<dbReference type="RefSeq" id="WP_007803055.1">
    <property type="nucleotide sequence ID" value="NZ_DS022277.1"/>
</dbReference>
<proteinExistence type="inferred from homology"/>
<dbReference type="AlphaFoldDB" id="Q0FSI7"/>
<dbReference type="PANTHER" id="PTHR42928:SF5">
    <property type="entry name" value="BLR1237 PROTEIN"/>
    <property type="match status" value="1"/>
</dbReference>
<dbReference type="PIRSF" id="PIRSF017082">
    <property type="entry name" value="YflP"/>
    <property type="match status" value="1"/>
</dbReference>
<feature type="chain" id="PRO_5004171972" evidence="2">
    <location>
        <begin position="25"/>
        <end position="319"/>
    </location>
</feature>
<organism evidence="3 4">
    <name type="scientific">Salipiger bermudensis (strain DSM 26914 / JCM 13377 / KCTC 12554 / HTCC2601)</name>
    <name type="common">Pelagibaca bermudensis</name>
    <dbReference type="NCBI Taxonomy" id="314265"/>
    <lineage>
        <taxon>Bacteria</taxon>
        <taxon>Pseudomonadati</taxon>
        <taxon>Pseudomonadota</taxon>
        <taxon>Alphaproteobacteria</taxon>
        <taxon>Rhodobacterales</taxon>
        <taxon>Roseobacteraceae</taxon>
        <taxon>Salipiger</taxon>
    </lineage>
</organism>
<dbReference type="InterPro" id="IPR005064">
    <property type="entry name" value="BUG"/>
</dbReference>
<keyword evidence="2" id="KW-0732">Signal</keyword>
<feature type="signal peptide" evidence="2">
    <location>
        <begin position="1"/>
        <end position="24"/>
    </location>
</feature>
<evidence type="ECO:0000313" key="3">
    <source>
        <dbReference type="EMBL" id="EAU47266.1"/>
    </source>
</evidence>
<dbReference type="PANTHER" id="PTHR42928">
    <property type="entry name" value="TRICARBOXYLATE-BINDING PROTEIN"/>
    <property type="match status" value="1"/>
</dbReference>
<sequence length="319" mass="33104">MNKRTLLALTAASAMAFTAAGAQAQEWPNDTVTLVVPFTPGGSNDIIARYLAQELSDSMGQSVIVENRAGAGGSIGAAYVAAAEADGYTFLFTSGSIATSAAVREVPFDVTTDFAGVSRVATAPFVIVTREDLGASNVEELVGMAKEQPGELFYGSAGIGDSSHMATALFEQAAGIEMELTPYQGIAPAQVDLAGGRLDLIITTVASLTGSPAEGLPRLAYTTEERMESAPDMPTVMESGIDYSTEVWWGVFAPAATDDAIVDTMNAAIETALEDEAFKTFIADAGAQATPSSPAALTETLLDDYAQWTTIVETLGIGD</sequence>
<comment type="caution">
    <text evidence="3">The sequence shown here is derived from an EMBL/GenBank/DDBJ whole genome shotgun (WGS) entry which is preliminary data.</text>
</comment>
<evidence type="ECO:0000256" key="2">
    <source>
        <dbReference type="SAM" id="SignalP"/>
    </source>
</evidence>
<protein>
    <submittedName>
        <fullName evidence="3">Uncharacterized protein</fullName>
    </submittedName>
</protein>
<dbReference type="Proteomes" id="UP000006230">
    <property type="component" value="Unassembled WGS sequence"/>
</dbReference>
<comment type="similarity">
    <text evidence="1">Belongs to the UPF0065 (bug) family.</text>
</comment>
<dbReference type="Gene3D" id="3.40.190.10">
    <property type="entry name" value="Periplasmic binding protein-like II"/>
    <property type="match status" value="1"/>
</dbReference>
<dbReference type="SUPFAM" id="SSF53850">
    <property type="entry name" value="Periplasmic binding protein-like II"/>
    <property type="match status" value="1"/>
</dbReference>
<keyword evidence="4" id="KW-1185">Reference proteome</keyword>
<accession>Q0FSI7</accession>
<dbReference type="STRING" id="314265.R2601_06068"/>
<reference evidence="3 4" key="1">
    <citation type="journal article" date="2010" name="J. Bacteriol.">
        <title>Genome sequences of Pelagibaca bermudensis HTCC2601T and Maritimibacter alkaliphilus HTCC2654T, the type strains of two marine Roseobacter genera.</title>
        <authorList>
            <person name="Thrash J.C."/>
            <person name="Cho J.C."/>
            <person name="Ferriera S."/>
            <person name="Johnson J."/>
            <person name="Vergin K.L."/>
            <person name="Giovannoni S.J."/>
        </authorList>
    </citation>
    <scope>NUCLEOTIDE SEQUENCE [LARGE SCALE GENOMIC DNA]</scope>
    <source>
        <strain evidence="4">DSM 26914 / JCM 13377 / KCTC 12554 / HTCC2601</strain>
    </source>
</reference>
<evidence type="ECO:0000256" key="1">
    <source>
        <dbReference type="ARBA" id="ARBA00006987"/>
    </source>
</evidence>
<name>Q0FSI7_SALBH</name>
<gene>
    <name evidence="3" type="ORF">R2601_06068</name>
</gene>
<dbReference type="Pfam" id="PF03401">
    <property type="entry name" value="TctC"/>
    <property type="match status" value="1"/>
</dbReference>